<dbReference type="InterPro" id="IPR016181">
    <property type="entry name" value="Acyl_CoA_acyltransferase"/>
</dbReference>
<feature type="domain" description="MYST-type HAT" evidence="13">
    <location>
        <begin position="551"/>
        <end position="823"/>
    </location>
</feature>
<dbReference type="SMART" id="SM00249">
    <property type="entry name" value="PHD"/>
    <property type="match status" value="2"/>
</dbReference>
<dbReference type="PROSITE" id="PS51726">
    <property type="entry name" value="MYST_HAT"/>
    <property type="match status" value="1"/>
</dbReference>
<protein>
    <recommendedName>
        <fullName evidence="2 10">Histone acetyltransferase</fullName>
        <ecNumber evidence="2 10">2.3.1.48</ecNumber>
    </recommendedName>
</protein>
<dbReference type="InParanoid" id="G0NLL5"/>
<dbReference type="HOGENOM" id="CLU_336854_0_0_1"/>
<accession>G0NLL5</accession>
<dbReference type="Gene3D" id="3.30.40.10">
    <property type="entry name" value="Zinc/RING finger domain, C3HC4 (zinc finger)"/>
    <property type="match status" value="1"/>
</dbReference>
<keyword evidence="10" id="KW-0539">Nucleus</keyword>
<dbReference type="PANTHER" id="PTHR10615">
    <property type="entry name" value="HISTONE ACETYLTRANSFERASE"/>
    <property type="match status" value="1"/>
</dbReference>
<dbReference type="Pfam" id="PF01853">
    <property type="entry name" value="MOZ_SAS"/>
    <property type="match status" value="1"/>
</dbReference>
<keyword evidence="6" id="KW-0862">Zinc</keyword>
<evidence type="ECO:0000256" key="4">
    <source>
        <dbReference type="ARBA" id="ARBA00022723"/>
    </source>
</evidence>
<evidence type="ECO:0000256" key="3">
    <source>
        <dbReference type="ARBA" id="ARBA00022679"/>
    </source>
</evidence>
<dbReference type="PROSITE" id="PS50016">
    <property type="entry name" value="ZF_PHD_2"/>
    <property type="match status" value="1"/>
</dbReference>
<dbReference type="STRING" id="135651.G0NLL5"/>
<dbReference type="Gene3D" id="1.10.10.10">
    <property type="entry name" value="Winged helix-like DNA-binding domain superfamily/Winged helix DNA-binding domain"/>
    <property type="match status" value="1"/>
</dbReference>
<keyword evidence="4" id="KW-0479">Metal-binding</keyword>
<evidence type="ECO:0000256" key="7">
    <source>
        <dbReference type="ARBA" id="ARBA00022990"/>
    </source>
</evidence>
<keyword evidence="3" id="KW-0808">Transferase</keyword>
<dbReference type="eggNOG" id="KOG2747">
    <property type="taxonomic scope" value="Eukaryota"/>
</dbReference>
<proteinExistence type="inferred from homology"/>
<organism evidence="15">
    <name type="scientific">Caenorhabditis brenneri</name>
    <name type="common">Nematode worm</name>
    <dbReference type="NCBI Taxonomy" id="135651"/>
    <lineage>
        <taxon>Eukaryota</taxon>
        <taxon>Metazoa</taxon>
        <taxon>Ecdysozoa</taxon>
        <taxon>Nematoda</taxon>
        <taxon>Chromadorea</taxon>
        <taxon>Rhabditida</taxon>
        <taxon>Rhabditina</taxon>
        <taxon>Rhabditomorpha</taxon>
        <taxon>Rhabditoidea</taxon>
        <taxon>Rhabditidae</taxon>
        <taxon>Peloderinae</taxon>
        <taxon>Caenorhabditis</taxon>
    </lineage>
</organism>
<feature type="active site" description="Proton donor/acceptor" evidence="8">
    <location>
        <position position="728"/>
    </location>
</feature>
<evidence type="ECO:0000313" key="14">
    <source>
        <dbReference type="EMBL" id="EGT33451.1"/>
    </source>
</evidence>
<comment type="subcellular location">
    <subcellularLocation>
        <location evidence="10">Nucleus</location>
    </subcellularLocation>
</comment>
<dbReference type="InterPro" id="IPR050603">
    <property type="entry name" value="MYST_HAT"/>
</dbReference>
<dbReference type="InterPro" id="IPR001965">
    <property type="entry name" value="Znf_PHD"/>
</dbReference>
<evidence type="ECO:0000256" key="10">
    <source>
        <dbReference type="RuleBase" id="RU361211"/>
    </source>
</evidence>
<name>G0NLL5_CAEBE</name>
<dbReference type="InterPro" id="IPR013083">
    <property type="entry name" value="Znf_RING/FYVE/PHD"/>
</dbReference>
<dbReference type="Gene3D" id="3.30.60.60">
    <property type="entry name" value="N-acetyl transferase-like"/>
    <property type="match status" value="1"/>
</dbReference>
<keyword evidence="5 9" id="KW-0863">Zinc-finger</keyword>
<evidence type="ECO:0000256" key="6">
    <source>
        <dbReference type="ARBA" id="ARBA00022833"/>
    </source>
</evidence>
<dbReference type="SUPFAM" id="SSF57903">
    <property type="entry name" value="FYVE/PHD zinc finger"/>
    <property type="match status" value="1"/>
</dbReference>
<evidence type="ECO:0000256" key="1">
    <source>
        <dbReference type="ARBA" id="ARBA00010107"/>
    </source>
</evidence>
<keyword evidence="7" id="KW-0007">Acetylation</keyword>
<dbReference type="InterPro" id="IPR019787">
    <property type="entry name" value="Znf_PHD-finger"/>
</dbReference>
<dbReference type="PANTHER" id="PTHR10615:SF161">
    <property type="entry name" value="HISTONE ACETYLTRANSFERASE KAT7"/>
    <property type="match status" value="1"/>
</dbReference>
<dbReference type="InterPro" id="IPR011011">
    <property type="entry name" value="Znf_FYVE_PHD"/>
</dbReference>
<evidence type="ECO:0000259" key="12">
    <source>
        <dbReference type="PROSITE" id="PS50016"/>
    </source>
</evidence>
<dbReference type="Gene3D" id="3.40.630.30">
    <property type="match status" value="1"/>
</dbReference>
<evidence type="ECO:0000256" key="11">
    <source>
        <dbReference type="SAM" id="SignalP"/>
    </source>
</evidence>
<dbReference type="SUPFAM" id="SSF55729">
    <property type="entry name" value="Acyl-CoA N-acyltransferases (Nat)"/>
    <property type="match status" value="1"/>
</dbReference>
<comment type="similarity">
    <text evidence="1 10">Belongs to the MYST (SAS/MOZ) family.</text>
</comment>
<evidence type="ECO:0000259" key="13">
    <source>
        <dbReference type="PROSITE" id="PS51726"/>
    </source>
</evidence>
<keyword evidence="11" id="KW-0732">Signal</keyword>
<evidence type="ECO:0000256" key="2">
    <source>
        <dbReference type="ARBA" id="ARBA00013184"/>
    </source>
</evidence>
<comment type="catalytic activity">
    <reaction evidence="10">
        <text>L-lysyl-[protein] + acetyl-CoA = N(6)-acetyl-L-lysyl-[protein] + CoA + H(+)</text>
        <dbReference type="Rhea" id="RHEA:45948"/>
        <dbReference type="Rhea" id="RHEA-COMP:9752"/>
        <dbReference type="Rhea" id="RHEA-COMP:10731"/>
        <dbReference type="ChEBI" id="CHEBI:15378"/>
        <dbReference type="ChEBI" id="CHEBI:29969"/>
        <dbReference type="ChEBI" id="CHEBI:57287"/>
        <dbReference type="ChEBI" id="CHEBI:57288"/>
        <dbReference type="ChEBI" id="CHEBI:61930"/>
        <dbReference type="EC" id="2.3.1.48"/>
    </reaction>
</comment>
<dbReference type="EMBL" id="GL379905">
    <property type="protein sequence ID" value="EGT33451.1"/>
    <property type="molecule type" value="Genomic_DNA"/>
</dbReference>
<dbReference type="GO" id="GO:0008270">
    <property type="term" value="F:zinc ion binding"/>
    <property type="evidence" value="ECO:0007669"/>
    <property type="project" value="UniProtKB-KW"/>
</dbReference>
<evidence type="ECO:0000256" key="9">
    <source>
        <dbReference type="PROSITE-ProRule" id="PRU00146"/>
    </source>
</evidence>
<dbReference type="InterPro" id="IPR036388">
    <property type="entry name" value="WH-like_DNA-bd_sf"/>
</dbReference>
<reference evidence="15" key="1">
    <citation type="submission" date="2011-07" db="EMBL/GenBank/DDBJ databases">
        <authorList>
            <consortium name="Caenorhabditis brenneri Sequencing and Analysis Consortium"/>
            <person name="Wilson R.K."/>
        </authorList>
    </citation>
    <scope>NUCLEOTIDE SEQUENCE [LARGE SCALE GENOMIC DNA]</scope>
    <source>
        <strain evidence="15">PB2801</strain>
    </source>
</reference>
<evidence type="ECO:0000256" key="8">
    <source>
        <dbReference type="PIRSR" id="PIRSR602717-51"/>
    </source>
</evidence>
<dbReference type="EC" id="2.3.1.48" evidence="2 10"/>
<keyword evidence="15" id="KW-1185">Reference proteome</keyword>
<gene>
    <name evidence="14" type="ORF">CAEBREN_21446</name>
</gene>
<dbReference type="GO" id="GO:0003712">
    <property type="term" value="F:transcription coregulator activity"/>
    <property type="evidence" value="ECO:0007669"/>
    <property type="project" value="TreeGrafter"/>
</dbReference>
<dbReference type="OrthoDB" id="787137at2759"/>
<dbReference type="InterPro" id="IPR002717">
    <property type="entry name" value="HAT_MYST-type"/>
</dbReference>
<feature type="chain" id="PRO_5003405962" description="Histone acetyltransferase" evidence="11">
    <location>
        <begin position="20"/>
        <end position="846"/>
    </location>
</feature>
<feature type="signal peptide" evidence="11">
    <location>
        <begin position="1"/>
        <end position="19"/>
    </location>
</feature>
<feature type="domain" description="PHD-type" evidence="12">
    <location>
        <begin position="378"/>
        <end position="430"/>
    </location>
</feature>
<dbReference type="GO" id="GO:0003682">
    <property type="term" value="F:chromatin binding"/>
    <property type="evidence" value="ECO:0007669"/>
    <property type="project" value="TreeGrafter"/>
</dbReference>
<evidence type="ECO:0000313" key="15">
    <source>
        <dbReference type="Proteomes" id="UP000008068"/>
    </source>
</evidence>
<evidence type="ECO:0000256" key="5">
    <source>
        <dbReference type="ARBA" id="ARBA00022771"/>
    </source>
</evidence>
<dbReference type="Proteomes" id="UP000008068">
    <property type="component" value="Unassembled WGS sequence"/>
</dbReference>
<dbReference type="AlphaFoldDB" id="G0NLL5"/>
<dbReference type="FunCoup" id="G0NLL5">
    <property type="interactions" value="330"/>
</dbReference>
<dbReference type="GO" id="GO:0036409">
    <property type="term" value="C:histone H3-K14 acetyltransferase complex"/>
    <property type="evidence" value="ECO:0007669"/>
    <property type="project" value="TreeGrafter"/>
</dbReference>
<sequence>MKFFLIFLFIYSFITNSEAIRCRSCYSYNGQACVNAPDCESDVCLYGITYITFPQRTLNSTSEQLNAANGITHVLRTCYTKGKPYTFDDGITMSNLNQCVTRTTRQGQYYVSLCNSEDMCNNVCRTETQPQPTLPPINPPVPLGTVTCYDCISTDGTDCQTKTCEGAYCLYERRLTNNQMYLRKSCLVEPFIQLDDETTVNNVDICEVRNTLTSRYFVKICNDVNLCNNYCNPGQAPPLPQRQRQLRIGTSKTYFRKSCSALAYAQYPDGSYTGVANVCSVKVINDVEYNVKVCNTGNMCNSQCTQDASAVTCTECSATNSDDCSGGTCQGRFCIFETEPLTECSNCKAQYHLKKCLRYKDELANSLLELETWYCPRCVACKVCNRFVADPQNVECSSCCNTWHGACAPKGYSTSTDFDSPWFCGACARKKGLKQDDNSEEPIKKRKDVTPARRKNRAIKEVLEFKGDIDELTELINKRDFTWEYLNREAGFSAEYPRPLTQNDKKDRVDDFDDSYTRTGPNASVPFVIAKDEKLFKTSAREAYSQTPSSSSTQHEQYLHFGTGKSCKAIYNSAYEEPLYSSPHLYACKFCLYTTNLKEDLVVHWENCTATHPPGNEIYRDDVVSFFEVNGAVQKKYCQDLCLLAKLFIASKTLYEEVETFKFYVLCELTTEGFVIVGYFSKENNPSKNNNLSCLLVLPMVQKMGYGRLLIDMSYELSRRERKVGHPEHPLSDLGILAYRGYWRSSLLCYIRKHKNSERMSIKEIALATRITPVDIVNQLMLDNIINFKNGIYSIKISKRALKFPLSNCRRRCIDTTKLAWQPSNVDELDPNKLNSFIQPIKNGTS</sequence>
<dbReference type="GO" id="GO:0010485">
    <property type="term" value="F:histone H4 acetyltransferase activity"/>
    <property type="evidence" value="ECO:0007669"/>
    <property type="project" value="TreeGrafter"/>
</dbReference>
<dbReference type="GO" id="GO:0006357">
    <property type="term" value="P:regulation of transcription by RNA polymerase II"/>
    <property type="evidence" value="ECO:0007669"/>
    <property type="project" value="TreeGrafter"/>
</dbReference>
<dbReference type="FunFam" id="1.10.10.10:FF:000476">
    <property type="entry name" value="Histone acetyltransferase"/>
    <property type="match status" value="1"/>
</dbReference>
<dbReference type="GO" id="GO:0010484">
    <property type="term" value="F:histone H3 acetyltransferase activity"/>
    <property type="evidence" value="ECO:0007669"/>
    <property type="project" value="TreeGrafter"/>
</dbReference>